<dbReference type="Proteomes" id="UP000238356">
    <property type="component" value="Unassembled WGS sequence"/>
</dbReference>
<protein>
    <submittedName>
        <fullName evidence="4">MCE family protein</fullName>
    </submittedName>
</protein>
<dbReference type="InterPro" id="IPR052336">
    <property type="entry name" value="MlaD_Phospholipid_Transporter"/>
</dbReference>
<reference evidence="4 5" key="1">
    <citation type="submission" date="2018-02" db="EMBL/GenBank/DDBJ databases">
        <title>8 Nocardia nova and 1 Nocardia cyriacigeorgica strain used for evolution to TMP-SMX.</title>
        <authorList>
            <person name="Mehta H."/>
            <person name="Weng J."/>
            <person name="Shamoo Y."/>
        </authorList>
    </citation>
    <scope>NUCLEOTIDE SEQUENCE [LARGE SCALE GENOMIC DNA]</scope>
    <source>
        <strain evidence="4 5">BAA2227</strain>
    </source>
</reference>
<organism evidence="4 5">
    <name type="scientific">Nocardia nova</name>
    <dbReference type="NCBI Taxonomy" id="37330"/>
    <lineage>
        <taxon>Bacteria</taxon>
        <taxon>Bacillati</taxon>
        <taxon>Actinomycetota</taxon>
        <taxon>Actinomycetes</taxon>
        <taxon>Mycobacteriales</taxon>
        <taxon>Nocardiaceae</taxon>
        <taxon>Nocardia</taxon>
    </lineage>
</organism>
<evidence type="ECO:0000259" key="3">
    <source>
        <dbReference type="Pfam" id="PF02470"/>
    </source>
</evidence>
<gene>
    <name evidence="4" type="ORF">C5F51_28575</name>
</gene>
<feature type="region of interest" description="Disordered" evidence="1">
    <location>
        <begin position="1"/>
        <end position="22"/>
    </location>
</feature>
<dbReference type="EMBL" id="PSZD01000024">
    <property type="protein sequence ID" value="PPJ23395.1"/>
    <property type="molecule type" value="Genomic_DNA"/>
</dbReference>
<dbReference type="RefSeq" id="WP_104364414.1">
    <property type="nucleotide sequence ID" value="NZ_PSZD01000024.1"/>
</dbReference>
<keyword evidence="2" id="KW-0812">Transmembrane</keyword>
<feature type="compositionally biased region" description="Basic residues" evidence="1">
    <location>
        <begin position="1"/>
        <end position="14"/>
    </location>
</feature>
<sequence>MQRLSRLRTGRAARNRPPADHARARARRELRFGIAGLVAVVAILAAAGIVYVLPLGKSTYRAELAEAGSVKAGDSVRVAGVPVGEVTALDLLDDRVRMTFTVDSHVFIGDRTTLDIRMLTVAGGHYVAVAPAGATTLGSKPIPVDHVSLPYSLEQTFRDAAAPIAHIDAGTLRENLTALQQATTTTPEGIRRMGAALDSIVTILQQQNSDISRTLGVASEFGAALDSVKSQIGQLIGSIGSIETIAAGKRAEIREALSLTADLTSRLAALEPGWKNTLQPMSDALVTALPQLQELGKRLDGVLASLHGMGQRLQSLIGPAGVVTVDRSAAPMSLPAVCIPLPGQGC</sequence>
<evidence type="ECO:0000256" key="2">
    <source>
        <dbReference type="SAM" id="Phobius"/>
    </source>
</evidence>
<dbReference type="GO" id="GO:0005576">
    <property type="term" value="C:extracellular region"/>
    <property type="evidence" value="ECO:0007669"/>
    <property type="project" value="TreeGrafter"/>
</dbReference>
<evidence type="ECO:0000313" key="5">
    <source>
        <dbReference type="Proteomes" id="UP000238356"/>
    </source>
</evidence>
<evidence type="ECO:0000313" key="4">
    <source>
        <dbReference type="EMBL" id="PPJ23395.1"/>
    </source>
</evidence>
<name>A0A2S5ZYI0_9NOCA</name>
<dbReference type="PANTHER" id="PTHR33371:SF18">
    <property type="entry name" value="MCE-FAMILY PROTEIN MCE3C"/>
    <property type="match status" value="1"/>
</dbReference>
<dbReference type="PANTHER" id="PTHR33371">
    <property type="entry name" value="INTERMEMBRANE PHOSPHOLIPID TRANSPORT SYSTEM BINDING PROTEIN MLAD-RELATED"/>
    <property type="match status" value="1"/>
</dbReference>
<keyword evidence="2" id="KW-0472">Membrane</keyword>
<feature type="transmembrane region" description="Helical" evidence="2">
    <location>
        <begin position="32"/>
        <end position="53"/>
    </location>
</feature>
<keyword evidence="5" id="KW-1185">Reference proteome</keyword>
<dbReference type="InterPro" id="IPR003399">
    <property type="entry name" value="Mce/MlaD"/>
</dbReference>
<proteinExistence type="predicted"/>
<dbReference type="Pfam" id="PF02470">
    <property type="entry name" value="MlaD"/>
    <property type="match status" value="1"/>
</dbReference>
<feature type="domain" description="Mce/MlaD" evidence="3">
    <location>
        <begin position="57"/>
        <end position="131"/>
    </location>
</feature>
<keyword evidence="2" id="KW-1133">Transmembrane helix</keyword>
<evidence type="ECO:0000256" key="1">
    <source>
        <dbReference type="SAM" id="MobiDB-lite"/>
    </source>
</evidence>
<comment type="caution">
    <text evidence="4">The sequence shown here is derived from an EMBL/GenBank/DDBJ whole genome shotgun (WGS) entry which is preliminary data.</text>
</comment>
<accession>A0A2S5ZYI0</accession>
<dbReference type="AlphaFoldDB" id="A0A2S5ZYI0"/>